<dbReference type="InterPro" id="IPR026591">
    <property type="entry name" value="Sirtuin_cat_small_dom_sf"/>
</dbReference>
<comment type="catalytic activity">
    <reaction evidence="6">
        <text>N(6)-hexadecanoyl-L-lysyl-[protein] + NAD(+) + H2O = 2''-O-hexadecanoyl-ADP-D-ribose + nicotinamide + L-lysyl-[protein]</text>
        <dbReference type="Rhea" id="RHEA:70563"/>
        <dbReference type="Rhea" id="RHEA-COMP:9752"/>
        <dbReference type="Rhea" id="RHEA-COMP:14175"/>
        <dbReference type="ChEBI" id="CHEBI:15377"/>
        <dbReference type="ChEBI" id="CHEBI:17154"/>
        <dbReference type="ChEBI" id="CHEBI:29969"/>
        <dbReference type="ChEBI" id="CHEBI:57540"/>
        <dbReference type="ChEBI" id="CHEBI:138936"/>
        <dbReference type="ChEBI" id="CHEBI:189673"/>
    </reaction>
    <physiologicalReaction direction="left-to-right" evidence="6">
        <dbReference type="Rhea" id="RHEA:70564"/>
    </physiologicalReaction>
</comment>
<dbReference type="EMBL" id="JAPWTJ010000281">
    <property type="protein sequence ID" value="KAJ8980183.1"/>
    <property type="molecule type" value="Genomic_DNA"/>
</dbReference>
<feature type="region of interest" description="Disordered" evidence="9">
    <location>
        <begin position="1"/>
        <end position="31"/>
    </location>
</feature>
<comment type="caution">
    <text evidence="8">Lacks conserved residue(s) required for the propagation of feature annotation.</text>
</comment>
<accession>A0ABQ9JRG3</accession>
<evidence type="ECO:0000256" key="9">
    <source>
        <dbReference type="SAM" id="MobiDB-lite"/>
    </source>
</evidence>
<dbReference type="SUPFAM" id="SSF52467">
    <property type="entry name" value="DHS-like NAD/FAD-binding domain"/>
    <property type="match status" value="1"/>
</dbReference>
<dbReference type="InterPro" id="IPR026590">
    <property type="entry name" value="Ssirtuin_cat_dom"/>
</dbReference>
<evidence type="ECO:0000256" key="4">
    <source>
        <dbReference type="ARBA" id="ARBA00022833"/>
    </source>
</evidence>
<keyword evidence="12" id="KW-1185">Reference proteome</keyword>
<evidence type="ECO:0000256" key="8">
    <source>
        <dbReference type="PROSITE-ProRule" id="PRU00236"/>
    </source>
</evidence>
<feature type="compositionally biased region" description="Basic and acidic residues" evidence="9">
    <location>
        <begin position="1"/>
        <end position="12"/>
    </location>
</feature>
<dbReference type="InterPro" id="IPR050134">
    <property type="entry name" value="NAD-dep_sirtuin_deacylases"/>
</dbReference>
<dbReference type="Proteomes" id="UP001162164">
    <property type="component" value="Unassembled WGS sequence"/>
</dbReference>
<organism evidence="11 12">
    <name type="scientific">Molorchus minor</name>
    <dbReference type="NCBI Taxonomy" id="1323400"/>
    <lineage>
        <taxon>Eukaryota</taxon>
        <taxon>Metazoa</taxon>
        <taxon>Ecdysozoa</taxon>
        <taxon>Arthropoda</taxon>
        <taxon>Hexapoda</taxon>
        <taxon>Insecta</taxon>
        <taxon>Pterygota</taxon>
        <taxon>Neoptera</taxon>
        <taxon>Endopterygota</taxon>
        <taxon>Coleoptera</taxon>
        <taxon>Polyphaga</taxon>
        <taxon>Cucujiformia</taxon>
        <taxon>Chrysomeloidea</taxon>
        <taxon>Cerambycidae</taxon>
        <taxon>Lamiinae</taxon>
        <taxon>Monochamini</taxon>
        <taxon>Molorchus</taxon>
    </lineage>
</organism>
<evidence type="ECO:0000256" key="1">
    <source>
        <dbReference type="ARBA" id="ARBA00001947"/>
    </source>
</evidence>
<dbReference type="Gene3D" id="3.30.1600.10">
    <property type="entry name" value="SIR2/SIRT2 'Small Domain"/>
    <property type="match status" value="1"/>
</dbReference>
<evidence type="ECO:0000256" key="6">
    <source>
        <dbReference type="ARBA" id="ARBA00048378"/>
    </source>
</evidence>
<sequence>MSEKSEGQDKSKPTKPSSTEPSDSTAGMSMEHLRRYLAEKLGFYDDEEQEREEEKIKVLDDVSVDGIIDYIKAKNCRNIITMAGAGISTSAGIPDFRSPGTGLYHNLQKYKLPHPQAIFELDFFRRKPKTIFRTSQRIISG</sequence>
<comment type="catalytic activity">
    <reaction evidence="7">
        <text>N(6)-tetradecanoyl-L-lysyl-[protein] + NAD(+) + H2O = 2''-O-tetradecanoyl-ADP-D-ribose + nicotinamide + L-lysyl-[protein]</text>
        <dbReference type="Rhea" id="RHEA:70567"/>
        <dbReference type="Rhea" id="RHEA-COMP:9752"/>
        <dbReference type="Rhea" id="RHEA-COMP:15437"/>
        <dbReference type="ChEBI" id="CHEBI:15377"/>
        <dbReference type="ChEBI" id="CHEBI:17154"/>
        <dbReference type="ChEBI" id="CHEBI:29969"/>
        <dbReference type="ChEBI" id="CHEBI:57540"/>
        <dbReference type="ChEBI" id="CHEBI:141129"/>
        <dbReference type="ChEBI" id="CHEBI:189674"/>
    </reaction>
    <physiologicalReaction direction="left-to-right" evidence="7">
        <dbReference type="Rhea" id="RHEA:70568"/>
    </physiologicalReaction>
</comment>
<dbReference type="PANTHER" id="PTHR11085:SF6">
    <property type="entry name" value="NAD-DEPENDENT PROTEIN DEACETYLASE SIRTUIN-2"/>
    <property type="match status" value="1"/>
</dbReference>
<evidence type="ECO:0000256" key="2">
    <source>
        <dbReference type="ARBA" id="ARBA00022679"/>
    </source>
</evidence>
<evidence type="ECO:0000259" key="10">
    <source>
        <dbReference type="PROSITE" id="PS50305"/>
    </source>
</evidence>
<keyword evidence="3" id="KW-0479">Metal-binding</keyword>
<keyword evidence="5" id="KW-0520">NAD</keyword>
<keyword evidence="2" id="KW-0808">Transferase</keyword>
<evidence type="ECO:0000256" key="7">
    <source>
        <dbReference type="ARBA" id="ARBA00048905"/>
    </source>
</evidence>
<proteinExistence type="predicted"/>
<dbReference type="InterPro" id="IPR003000">
    <property type="entry name" value="Sirtuin"/>
</dbReference>
<evidence type="ECO:0000256" key="5">
    <source>
        <dbReference type="ARBA" id="ARBA00023027"/>
    </source>
</evidence>
<reference evidence="11" key="1">
    <citation type="journal article" date="2023" name="Insect Mol. Biol.">
        <title>Genome sequencing provides insights into the evolution of gene families encoding plant cell wall-degrading enzymes in longhorned beetles.</title>
        <authorList>
            <person name="Shin N.R."/>
            <person name="Okamura Y."/>
            <person name="Kirsch R."/>
            <person name="Pauchet Y."/>
        </authorList>
    </citation>
    <scope>NUCLEOTIDE SEQUENCE</scope>
    <source>
        <strain evidence="11">MMC_N1</strain>
    </source>
</reference>
<name>A0ABQ9JRG3_9CUCU</name>
<comment type="caution">
    <text evidence="11">The sequence shown here is derived from an EMBL/GenBank/DDBJ whole genome shotgun (WGS) entry which is preliminary data.</text>
</comment>
<protein>
    <recommendedName>
        <fullName evidence="10">Deacetylase sirtuin-type domain-containing protein</fullName>
    </recommendedName>
</protein>
<evidence type="ECO:0000256" key="3">
    <source>
        <dbReference type="ARBA" id="ARBA00022723"/>
    </source>
</evidence>
<feature type="compositionally biased region" description="Low complexity" evidence="9">
    <location>
        <begin position="14"/>
        <end position="25"/>
    </location>
</feature>
<comment type="cofactor">
    <cofactor evidence="1">
        <name>Zn(2+)</name>
        <dbReference type="ChEBI" id="CHEBI:29105"/>
    </cofactor>
</comment>
<evidence type="ECO:0000313" key="11">
    <source>
        <dbReference type="EMBL" id="KAJ8980183.1"/>
    </source>
</evidence>
<dbReference type="InterPro" id="IPR029035">
    <property type="entry name" value="DHS-like_NAD/FAD-binding_dom"/>
</dbReference>
<dbReference type="PROSITE" id="PS50305">
    <property type="entry name" value="SIRTUIN"/>
    <property type="match status" value="1"/>
</dbReference>
<dbReference type="Gene3D" id="3.40.50.1220">
    <property type="entry name" value="TPP-binding domain"/>
    <property type="match status" value="1"/>
</dbReference>
<dbReference type="PANTHER" id="PTHR11085">
    <property type="entry name" value="NAD-DEPENDENT PROTEIN DEACYLASE SIRTUIN-5, MITOCHONDRIAL-RELATED"/>
    <property type="match status" value="1"/>
</dbReference>
<keyword evidence="4" id="KW-0862">Zinc</keyword>
<gene>
    <name evidence="11" type="ORF">NQ317_011428</name>
</gene>
<dbReference type="Pfam" id="PF02146">
    <property type="entry name" value="SIR2"/>
    <property type="match status" value="1"/>
</dbReference>
<feature type="domain" description="Deacetylase sirtuin-type" evidence="10">
    <location>
        <begin position="57"/>
        <end position="141"/>
    </location>
</feature>
<evidence type="ECO:0000313" key="12">
    <source>
        <dbReference type="Proteomes" id="UP001162164"/>
    </source>
</evidence>